<dbReference type="RefSeq" id="XP_029408731.2">
    <property type="nucleotide sequence ID" value="XM_029552871.2"/>
</dbReference>
<organism evidence="2 3">
    <name type="scientific">Bactrocera dorsalis</name>
    <name type="common">Oriental fruit fly</name>
    <name type="synonym">Dacus dorsalis</name>
    <dbReference type="NCBI Taxonomy" id="27457"/>
    <lineage>
        <taxon>Eukaryota</taxon>
        <taxon>Metazoa</taxon>
        <taxon>Ecdysozoa</taxon>
        <taxon>Arthropoda</taxon>
        <taxon>Hexapoda</taxon>
        <taxon>Insecta</taxon>
        <taxon>Pterygota</taxon>
        <taxon>Neoptera</taxon>
        <taxon>Endopterygota</taxon>
        <taxon>Diptera</taxon>
        <taxon>Brachycera</taxon>
        <taxon>Muscomorpha</taxon>
        <taxon>Tephritoidea</taxon>
        <taxon>Tephritidae</taxon>
        <taxon>Bactrocera</taxon>
        <taxon>Bactrocera</taxon>
    </lineage>
</organism>
<proteinExistence type="predicted"/>
<dbReference type="GeneID" id="115066582"/>
<dbReference type="OrthoDB" id="7989303at2759"/>
<dbReference type="KEGG" id="bdr:115066582"/>
<keyword evidence="1" id="KW-1133">Transmembrane helix</keyword>
<reference evidence="2" key="1">
    <citation type="submission" date="2025-05" db="UniProtKB">
        <authorList>
            <consortium name="RefSeq"/>
        </authorList>
    </citation>
    <scope>NUCLEOTIDE SEQUENCE [LARGE SCALE GENOMIC DNA]</scope>
</reference>
<dbReference type="AlphaFoldDB" id="A0A8N4LA36"/>
<evidence type="ECO:0000256" key="1">
    <source>
        <dbReference type="SAM" id="Phobius"/>
    </source>
</evidence>
<dbReference type="Proteomes" id="UP001652620">
    <property type="component" value="Chromosome 1"/>
</dbReference>
<protein>
    <submittedName>
        <fullName evidence="3">Uncharacterized protein LOC115066582</fullName>
    </submittedName>
</protein>
<gene>
    <name evidence="3" type="primary">LOC115066582</name>
</gene>
<sequence>MAAANRILAIIYFFMIMELIHGNTLYPTNKYELIKLKIPVMKTESKSYSESTANDLAPPWQTAAHYDLTITKPLHKTDVLQHTTNPIDRLLVTCTEAFMRASLNVFQNKLKSATAAESVEIFDVLLKIKNLSKADEALLNKALYTTFEKINEINVDLTLSESEQTLMEALLEHYEQMLQQEQLGVPKPDAHEGLTIEHDIERNFDAVKRFWLEF</sequence>
<accession>A0A8N4LA36</accession>
<keyword evidence="2" id="KW-1185">Reference proteome</keyword>
<name>A0A8N4LA36_BACDO</name>
<keyword evidence="1" id="KW-0812">Transmembrane</keyword>
<evidence type="ECO:0000313" key="3">
    <source>
        <dbReference type="RefSeq" id="XP_029408731.2"/>
    </source>
</evidence>
<reference evidence="3" key="2">
    <citation type="submission" date="2025-08" db="UniProtKB">
        <authorList>
            <consortium name="RefSeq"/>
        </authorList>
    </citation>
    <scope>IDENTIFICATION</scope>
    <source>
        <tissue evidence="3">Adult</tissue>
    </source>
</reference>
<evidence type="ECO:0000313" key="2">
    <source>
        <dbReference type="Proteomes" id="UP001652620"/>
    </source>
</evidence>
<feature type="transmembrane region" description="Helical" evidence="1">
    <location>
        <begin position="7"/>
        <end position="26"/>
    </location>
</feature>
<keyword evidence="1" id="KW-0472">Membrane</keyword>